<reference evidence="2 3" key="2">
    <citation type="submission" date="2020-01" db="EMBL/GenBank/DDBJ databases">
        <title>Clostridiaceae sp. nov. isolated from the gut of human by culturomics.</title>
        <authorList>
            <person name="Chang Y."/>
        </authorList>
    </citation>
    <scope>NUCLEOTIDE SEQUENCE [LARGE SCALE GENOMIC DNA]</scope>
    <source>
        <strain evidence="2 3">DONG20-135</strain>
    </source>
</reference>
<dbReference type="SMART" id="SM00331">
    <property type="entry name" value="PP2C_SIG"/>
    <property type="match status" value="1"/>
</dbReference>
<dbReference type="Proteomes" id="UP000434036">
    <property type="component" value="Unassembled WGS sequence"/>
</dbReference>
<evidence type="ECO:0000313" key="3">
    <source>
        <dbReference type="Proteomes" id="UP000434036"/>
    </source>
</evidence>
<dbReference type="PROSITE" id="PS51746">
    <property type="entry name" value="PPM_2"/>
    <property type="match status" value="1"/>
</dbReference>
<organism evidence="2 3">
    <name type="scientific">Copranaerobaculum intestinale</name>
    <dbReference type="NCBI Taxonomy" id="2692629"/>
    <lineage>
        <taxon>Bacteria</taxon>
        <taxon>Bacillati</taxon>
        <taxon>Bacillota</taxon>
        <taxon>Erysipelotrichia</taxon>
        <taxon>Erysipelotrichales</taxon>
        <taxon>Erysipelotrichaceae</taxon>
        <taxon>Copranaerobaculum</taxon>
    </lineage>
</organism>
<name>A0A6N8U5D4_9FIRM</name>
<dbReference type="PANTHER" id="PTHR47992">
    <property type="entry name" value="PROTEIN PHOSPHATASE"/>
    <property type="match status" value="1"/>
</dbReference>
<dbReference type="SMART" id="SM00332">
    <property type="entry name" value="PP2Cc"/>
    <property type="match status" value="1"/>
</dbReference>
<dbReference type="Gene3D" id="3.60.40.10">
    <property type="entry name" value="PPM-type phosphatase domain"/>
    <property type="match status" value="1"/>
</dbReference>
<feature type="domain" description="PPM-type phosphatase" evidence="1">
    <location>
        <begin position="2"/>
        <end position="241"/>
    </location>
</feature>
<proteinExistence type="predicted"/>
<sequence length="247" mass="27083">MRSYCLTDQGLVRKTNQDSILLTHNQNGDLLGAVCDGIGGGVAGDVASGLAVAALKEAFQNAPRFENDQGAKQWLHKEISKANEAIFVQASQTIHQKGMGTTLVGVLITDQDAYNFNIGDSRTYGLYGKEFVLLTEDHNLVGDLVKSGEISEEEAMHHPQRNLLTNALGIWDHVKIDINKIKRDFDCLLICSDGLHGYVSNEKIYRVLMESIDIKEKAQKLVELSKAAGGYDNVSVILIENGDAHEK</sequence>
<dbReference type="Pfam" id="PF13672">
    <property type="entry name" value="PP2C_2"/>
    <property type="match status" value="1"/>
</dbReference>
<evidence type="ECO:0000259" key="1">
    <source>
        <dbReference type="PROSITE" id="PS51746"/>
    </source>
</evidence>
<dbReference type="NCBIfam" id="NF033484">
    <property type="entry name" value="Stp1_PP2C_phos"/>
    <property type="match status" value="1"/>
</dbReference>
<dbReference type="AlphaFoldDB" id="A0A6N8U5D4"/>
<dbReference type="SUPFAM" id="SSF81606">
    <property type="entry name" value="PP2C-like"/>
    <property type="match status" value="1"/>
</dbReference>
<dbReference type="RefSeq" id="WP_160624873.1">
    <property type="nucleotide sequence ID" value="NZ_WUUQ01000002.1"/>
</dbReference>
<dbReference type="InterPro" id="IPR001932">
    <property type="entry name" value="PPM-type_phosphatase-like_dom"/>
</dbReference>
<dbReference type="GO" id="GO:0004722">
    <property type="term" value="F:protein serine/threonine phosphatase activity"/>
    <property type="evidence" value="ECO:0007669"/>
    <property type="project" value="InterPro"/>
</dbReference>
<reference evidence="2 3" key="1">
    <citation type="submission" date="2019-12" db="EMBL/GenBank/DDBJ databases">
        <authorList>
            <person name="Yang R."/>
        </authorList>
    </citation>
    <scope>NUCLEOTIDE SEQUENCE [LARGE SCALE GENOMIC DNA]</scope>
    <source>
        <strain evidence="2 3">DONG20-135</strain>
    </source>
</reference>
<dbReference type="InterPro" id="IPR015655">
    <property type="entry name" value="PP2C"/>
</dbReference>
<gene>
    <name evidence="2" type="ORF">GSF08_05665</name>
</gene>
<accession>A0A6N8U5D4</accession>
<dbReference type="CDD" id="cd00143">
    <property type="entry name" value="PP2Cc"/>
    <property type="match status" value="1"/>
</dbReference>
<comment type="caution">
    <text evidence="2">The sequence shown here is derived from an EMBL/GenBank/DDBJ whole genome shotgun (WGS) entry which is preliminary data.</text>
</comment>
<protein>
    <submittedName>
        <fullName evidence="2">Stp1/IreP family PP2C-type Ser/Thr phosphatase</fullName>
    </submittedName>
</protein>
<dbReference type="EMBL" id="WUUQ01000002">
    <property type="protein sequence ID" value="MXQ73416.1"/>
    <property type="molecule type" value="Genomic_DNA"/>
</dbReference>
<keyword evidence="3" id="KW-1185">Reference proteome</keyword>
<dbReference type="InterPro" id="IPR036457">
    <property type="entry name" value="PPM-type-like_dom_sf"/>
</dbReference>
<evidence type="ECO:0000313" key="2">
    <source>
        <dbReference type="EMBL" id="MXQ73416.1"/>
    </source>
</evidence>